<evidence type="ECO:0000256" key="3">
    <source>
        <dbReference type="ARBA" id="ARBA00023098"/>
    </source>
</evidence>
<keyword evidence="2" id="KW-0442">Lipid degradation</keyword>
<dbReference type="RefSeq" id="WP_182842370.1">
    <property type="nucleotide sequence ID" value="NZ_BAAALP010000096.1"/>
</dbReference>
<evidence type="ECO:0000313" key="6">
    <source>
        <dbReference type="Proteomes" id="UP000572680"/>
    </source>
</evidence>
<dbReference type="GO" id="GO:0016042">
    <property type="term" value="P:lipid catabolic process"/>
    <property type="evidence" value="ECO:0007669"/>
    <property type="project" value="UniProtKB-KW"/>
</dbReference>
<dbReference type="EMBL" id="JACJIA010000002">
    <property type="protein sequence ID" value="MBA8949866.1"/>
    <property type="molecule type" value="Genomic_DNA"/>
</dbReference>
<evidence type="ECO:0000256" key="4">
    <source>
        <dbReference type="SAM" id="SignalP"/>
    </source>
</evidence>
<gene>
    <name evidence="5" type="ORF">HNR61_001479</name>
</gene>
<dbReference type="GO" id="GO:0003847">
    <property type="term" value="F:1-alkyl-2-acetylglycerophosphocholine esterase activity"/>
    <property type="evidence" value="ECO:0007669"/>
    <property type="project" value="TreeGrafter"/>
</dbReference>
<sequence>MRRTTTVLVTAALAGSLLPSAAVAGTARPAPAPSGVRVALPAPTGTARLGTTELHLVDRSRPDPWVPSRPYRELMVSLWYPAKRADGYRRAPAMPPNAAAHFGRTAAEQEGFAGADRVDWAGIRGHARAGAPAGSGRRPVLLLSPGNRMPRTLNTALAEEMAGHGYVVVSIDHTHNPMGVEFPGGRVEPSRQPPSASFDLMRKEYATRGADARFVLDSLERLARGGNPDAGRRALPRGLRGALDLTRVGMFGHSLGGASSAQAMSDDRRIDAGVDLDGGFVSREGPLGPVVERGLDRPFMIVNADRGGHDHPSIRPFWDGLRGWRRSIQVAGAGHHSFSDLQAYVPRMVRAGVTPKEFGTALVGTIDPARSFAVQGAYLRSFFDLHLRKRDDHLLDGPSPRFPEVRFLP</sequence>
<proteinExistence type="predicted"/>
<feature type="signal peptide" evidence="4">
    <location>
        <begin position="1"/>
        <end position="24"/>
    </location>
</feature>
<accession>A0A7W3LKK8</accession>
<dbReference type="Pfam" id="PF03403">
    <property type="entry name" value="PAF-AH_p_II"/>
    <property type="match status" value="1"/>
</dbReference>
<dbReference type="PANTHER" id="PTHR10272">
    <property type="entry name" value="PLATELET-ACTIVATING FACTOR ACETYLHYDROLASE"/>
    <property type="match status" value="1"/>
</dbReference>
<organism evidence="5 6">
    <name type="scientific">Actinomadura namibiensis</name>
    <dbReference type="NCBI Taxonomy" id="182080"/>
    <lineage>
        <taxon>Bacteria</taxon>
        <taxon>Bacillati</taxon>
        <taxon>Actinomycetota</taxon>
        <taxon>Actinomycetes</taxon>
        <taxon>Streptosporangiales</taxon>
        <taxon>Thermomonosporaceae</taxon>
        <taxon>Actinomadura</taxon>
    </lineage>
</organism>
<keyword evidence="6" id="KW-1185">Reference proteome</keyword>
<evidence type="ECO:0000256" key="2">
    <source>
        <dbReference type="ARBA" id="ARBA00022963"/>
    </source>
</evidence>
<dbReference type="PANTHER" id="PTHR10272:SF0">
    <property type="entry name" value="PLATELET-ACTIVATING FACTOR ACETYLHYDROLASE"/>
    <property type="match status" value="1"/>
</dbReference>
<feature type="chain" id="PRO_5031283527" evidence="4">
    <location>
        <begin position="25"/>
        <end position="409"/>
    </location>
</feature>
<dbReference type="SUPFAM" id="SSF53474">
    <property type="entry name" value="alpha/beta-Hydrolases"/>
    <property type="match status" value="1"/>
</dbReference>
<dbReference type="InterPro" id="IPR029058">
    <property type="entry name" value="AB_hydrolase_fold"/>
</dbReference>
<dbReference type="AlphaFoldDB" id="A0A7W3LKK8"/>
<dbReference type="Gene3D" id="3.40.50.1820">
    <property type="entry name" value="alpha/beta hydrolase"/>
    <property type="match status" value="1"/>
</dbReference>
<reference evidence="5 6" key="1">
    <citation type="submission" date="2020-08" db="EMBL/GenBank/DDBJ databases">
        <title>Genomic Encyclopedia of Type Strains, Phase IV (KMG-IV): sequencing the most valuable type-strain genomes for metagenomic binning, comparative biology and taxonomic classification.</title>
        <authorList>
            <person name="Goeker M."/>
        </authorList>
    </citation>
    <scope>NUCLEOTIDE SEQUENCE [LARGE SCALE GENOMIC DNA]</scope>
    <source>
        <strain evidence="5 6">DSM 44197</strain>
    </source>
</reference>
<name>A0A7W3LKK8_ACTNM</name>
<evidence type="ECO:0000313" key="5">
    <source>
        <dbReference type="EMBL" id="MBA8949866.1"/>
    </source>
</evidence>
<keyword evidence="3" id="KW-0443">Lipid metabolism</keyword>
<keyword evidence="4" id="KW-0732">Signal</keyword>
<protein>
    <submittedName>
        <fullName evidence="5">Dienelactone hydrolase</fullName>
    </submittedName>
</protein>
<keyword evidence="1 5" id="KW-0378">Hydrolase</keyword>
<comment type="caution">
    <text evidence="5">The sequence shown here is derived from an EMBL/GenBank/DDBJ whole genome shotgun (WGS) entry which is preliminary data.</text>
</comment>
<evidence type="ECO:0000256" key="1">
    <source>
        <dbReference type="ARBA" id="ARBA00022801"/>
    </source>
</evidence>
<dbReference type="Proteomes" id="UP000572680">
    <property type="component" value="Unassembled WGS sequence"/>
</dbReference>